<protein>
    <submittedName>
        <fullName evidence="4">Uncharacterized protein</fullName>
    </submittedName>
</protein>
<dbReference type="Gene3D" id="3.80.10.10">
    <property type="entry name" value="Ribonuclease Inhibitor"/>
    <property type="match status" value="1"/>
</dbReference>
<dbReference type="Pfam" id="PF13855">
    <property type="entry name" value="LRR_8"/>
    <property type="match status" value="1"/>
</dbReference>
<feature type="compositionally biased region" description="Gly residues" evidence="2">
    <location>
        <begin position="1102"/>
        <end position="1112"/>
    </location>
</feature>
<evidence type="ECO:0000256" key="2">
    <source>
        <dbReference type="SAM" id="MobiDB-lite"/>
    </source>
</evidence>
<feature type="region of interest" description="Disordered" evidence="2">
    <location>
        <begin position="865"/>
        <end position="928"/>
    </location>
</feature>
<dbReference type="PROSITE" id="PS51450">
    <property type="entry name" value="LRR"/>
    <property type="match status" value="1"/>
</dbReference>
<dbReference type="PANTHER" id="PTHR48060:SF21">
    <property type="entry name" value="L DOMAIN-LIKE PROTEIN"/>
    <property type="match status" value="1"/>
</dbReference>
<feature type="signal peptide" evidence="3">
    <location>
        <begin position="1"/>
        <end position="22"/>
    </location>
</feature>
<feature type="compositionally biased region" description="Polar residues" evidence="2">
    <location>
        <begin position="526"/>
        <end position="574"/>
    </location>
</feature>
<evidence type="ECO:0000313" key="5">
    <source>
        <dbReference type="Proteomes" id="UP000289152"/>
    </source>
</evidence>
<dbReference type="InParanoid" id="A0A4Q1BDC8"/>
<feature type="compositionally biased region" description="Basic and acidic residues" evidence="2">
    <location>
        <begin position="46"/>
        <end position="62"/>
    </location>
</feature>
<feature type="region of interest" description="Disordered" evidence="2">
    <location>
        <begin position="966"/>
        <end position="1115"/>
    </location>
</feature>
<keyword evidence="5" id="KW-1185">Reference proteome</keyword>
<feature type="compositionally biased region" description="Basic and acidic residues" evidence="2">
    <location>
        <begin position="481"/>
        <end position="500"/>
    </location>
</feature>
<evidence type="ECO:0000256" key="3">
    <source>
        <dbReference type="SAM" id="SignalP"/>
    </source>
</evidence>
<feature type="compositionally biased region" description="Low complexity" evidence="2">
    <location>
        <begin position="34"/>
        <end position="45"/>
    </location>
</feature>
<feature type="region of interest" description="Disordered" evidence="2">
    <location>
        <begin position="34"/>
        <end position="74"/>
    </location>
</feature>
<feature type="compositionally biased region" description="Basic and acidic residues" evidence="2">
    <location>
        <begin position="426"/>
        <end position="436"/>
    </location>
</feature>
<dbReference type="SUPFAM" id="SSF52058">
    <property type="entry name" value="L domain-like"/>
    <property type="match status" value="1"/>
</dbReference>
<organism evidence="4 5">
    <name type="scientific">Tremella mesenterica</name>
    <name type="common">Jelly fungus</name>
    <dbReference type="NCBI Taxonomy" id="5217"/>
    <lineage>
        <taxon>Eukaryota</taxon>
        <taxon>Fungi</taxon>
        <taxon>Dikarya</taxon>
        <taxon>Basidiomycota</taxon>
        <taxon>Agaricomycotina</taxon>
        <taxon>Tremellomycetes</taxon>
        <taxon>Tremellales</taxon>
        <taxon>Tremellaceae</taxon>
        <taxon>Tremella</taxon>
    </lineage>
</organism>
<dbReference type="EMBL" id="SDIL01000193">
    <property type="protein sequence ID" value="RXK34775.1"/>
    <property type="molecule type" value="Genomic_DNA"/>
</dbReference>
<evidence type="ECO:0000313" key="4">
    <source>
        <dbReference type="EMBL" id="RXK34775.1"/>
    </source>
</evidence>
<reference evidence="4 5" key="1">
    <citation type="submission" date="2016-06" db="EMBL/GenBank/DDBJ databases">
        <title>Evolution of pathogenesis and genome organization in the Tremellales.</title>
        <authorList>
            <person name="Cuomo C."/>
            <person name="Litvintseva A."/>
            <person name="Heitman J."/>
            <person name="Chen Y."/>
            <person name="Sun S."/>
            <person name="Springer D."/>
            <person name="Dromer F."/>
            <person name="Young S."/>
            <person name="Zeng Q."/>
            <person name="Chapman S."/>
            <person name="Gujja S."/>
            <person name="Saif S."/>
            <person name="Birren B."/>
        </authorList>
    </citation>
    <scope>NUCLEOTIDE SEQUENCE [LARGE SCALE GENOMIC DNA]</scope>
    <source>
        <strain evidence="4 5">ATCC 28783</strain>
    </source>
</reference>
<feature type="compositionally biased region" description="Polar residues" evidence="2">
    <location>
        <begin position="161"/>
        <end position="171"/>
    </location>
</feature>
<keyword evidence="1 3" id="KW-0732">Signal</keyword>
<feature type="compositionally biased region" description="Acidic residues" evidence="2">
    <location>
        <begin position="516"/>
        <end position="525"/>
    </location>
</feature>
<dbReference type="InterPro" id="IPR001611">
    <property type="entry name" value="Leu-rich_rpt"/>
</dbReference>
<dbReference type="AlphaFoldDB" id="A0A4Q1BDC8"/>
<feature type="compositionally biased region" description="Basic and acidic residues" evidence="2">
    <location>
        <begin position="456"/>
        <end position="470"/>
    </location>
</feature>
<dbReference type="InterPro" id="IPR032675">
    <property type="entry name" value="LRR_dom_sf"/>
</dbReference>
<evidence type="ECO:0000256" key="1">
    <source>
        <dbReference type="ARBA" id="ARBA00022729"/>
    </source>
</evidence>
<gene>
    <name evidence="4" type="ORF">M231_07967</name>
</gene>
<dbReference type="STRING" id="5217.A0A4Q1BDC8"/>
<dbReference type="Proteomes" id="UP000289152">
    <property type="component" value="Unassembled WGS sequence"/>
</dbReference>
<feature type="compositionally biased region" description="Acidic residues" evidence="2">
    <location>
        <begin position="376"/>
        <end position="425"/>
    </location>
</feature>
<feature type="compositionally biased region" description="Low complexity" evidence="2">
    <location>
        <begin position="982"/>
        <end position="993"/>
    </location>
</feature>
<feature type="region of interest" description="Disordered" evidence="2">
    <location>
        <begin position="156"/>
        <end position="278"/>
    </location>
</feature>
<dbReference type="OrthoDB" id="2565197at2759"/>
<name>A0A4Q1BDC8_TREME</name>
<feature type="chain" id="PRO_5020342968" evidence="3">
    <location>
        <begin position="23"/>
        <end position="1147"/>
    </location>
</feature>
<proteinExistence type="predicted"/>
<dbReference type="VEuPathDB" id="FungiDB:TREMEDRAFT_65162"/>
<feature type="compositionally biased region" description="Acidic residues" evidence="2">
    <location>
        <begin position="183"/>
        <end position="201"/>
    </location>
</feature>
<accession>A0A4Q1BDC8</accession>
<feature type="compositionally biased region" description="Low complexity" evidence="2">
    <location>
        <begin position="228"/>
        <end position="253"/>
    </location>
</feature>
<feature type="compositionally biased region" description="Basic and acidic residues" evidence="2">
    <location>
        <begin position="365"/>
        <end position="375"/>
    </location>
</feature>
<feature type="region of interest" description="Disordered" evidence="2">
    <location>
        <begin position="365"/>
        <end position="574"/>
    </location>
</feature>
<dbReference type="InterPro" id="IPR053211">
    <property type="entry name" value="DNA_repair-toleration"/>
</dbReference>
<feature type="compositionally biased region" description="Polar residues" evidence="2">
    <location>
        <begin position="1074"/>
        <end position="1093"/>
    </location>
</feature>
<dbReference type="PANTHER" id="PTHR48060">
    <property type="entry name" value="DNA DAMAGE-REPAIR/TOLERATION PROTEIN DRT100"/>
    <property type="match status" value="1"/>
</dbReference>
<feature type="compositionally biased region" description="Polar residues" evidence="2">
    <location>
        <begin position="1032"/>
        <end position="1067"/>
    </location>
</feature>
<sequence length="1147" mass="121295">MRLLLILPVALIAAFQIPFSLSFSTDPSPILSIQPSSHSVPQVSSDDPKAVIRAGRPSERSNGKQRQLSSLPRRPPTFTSWALSENWKSFNPLLGLEGVLVHKGLPDPLRENVHWSTRSGKFGRREAEWYNGVLDEQPEIIGSSSASTGEMVALWERDGNKTSNATDSSSIGEGEMDCGWVMCDDEDDPDCVEYDDTDEGSEEKSSMAEYQPSTQTDNTTNDGGGNDTSGDNADIGGAGDDSPTGNSSSSSPGTDGGQMDDGSPGTGDESSNDNTRKREVVEASEVVWNLWFGPGGMFISSSNPKSFEVSTVIETEVDMPQEETIISSLFLGPSGLVLSEHQSLLSQAVVSEVLGKRDLKVESVLKRRGKSHDDKEEGEGKDDQSDGDDESDDGEEDGEGDDEEDDDDQGDEDDGDEKDKEDEEKEWSSSKVKEGTGKNGNDQEGEKGGVSEADEKDVTQDPKGKGKTSDSDVGNDDDTPSEQKDVLRGKGNKGKGDKTQETSAQPDEEGQKNSDDADGSDEEQNNDSPSFTKSKSPSNSRNHAITSTLKHISSTQSPTLTKSNQPTQTASEASSDCSALNDLYDSLSGQSWSNQTGWISGSDCCTWFGVTCGPGGKVEKLDLVENGLEGTIPDCLFSLQSLITLDLSSNSLSFSNSNKFDHLTHLVHLTITNSTLSGQIPSSLLQHATLQILNLANNVLSGSASFTSTTLDNVNLAHNQLTAVDLTSATGLERLNVGYNQLSGSIQLEGLGKLVYFDGSFNSTSLPNLTLPSLQHLDLRSNLLIGPIPDLSSLSSLTTLYLGNNSLSLSPSTPAPAKLQTCILLPNPIDPCSPPFVPSSTSPYAPYSITSSIPSINSPNVMDASPISMTSSGGSGDIDTVSIPSPDLGKGLQDQILPNSDPHISHPRSAGESVSSMYPRLGSGETFAHSDMETRENQQFIREGGGGVSTLVEKCKIICHTSQPQHITVSPLPGENLQPITNPNQISQSSQSNTASDDVGEAGTNQSNLPSGGVVISSIANGNGNENEESKQTGTPIGTSQTGQIGTMGSSGKGQTVMTNVGINTEVNEGDPGTGQNNQNGEPSSNGYVNDNGGNAVKSEQGGNGIPGGTGGNVKNVPVYIPSSSVNLRVYPRTMIFFILFGYLGLL</sequence>
<comment type="caution">
    <text evidence="4">The sequence shown here is derived from an EMBL/GenBank/DDBJ whole genome shotgun (WGS) entry which is preliminary data.</text>
</comment>